<proteinExistence type="predicted"/>
<feature type="signal peptide" evidence="1">
    <location>
        <begin position="1"/>
        <end position="19"/>
    </location>
</feature>
<dbReference type="InterPro" id="IPR050490">
    <property type="entry name" value="Bact_solute-bd_prot1"/>
</dbReference>
<gene>
    <name evidence="2" type="ORF">UQ64_01525</name>
</gene>
<dbReference type="AlphaFoldDB" id="A0A0W1AQF6"/>
<dbReference type="Gene3D" id="3.40.190.10">
    <property type="entry name" value="Periplasmic binding protein-like II"/>
    <property type="match status" value="1"/>
</dbReference>
<feature type="chain" id="PRO_5038617753" evidence="1">
    <location>
        <begin position="20"/>
        <end position="454"/>
    </location>
</feature>
<dbReference type="PROSITE" id="PS51257">
    <property type="entry name" value="PROKAR_LIPOPROTEIN"/>
    <property type="match status" value="1"/>
</dbReference>
<evidence type="ECO:0000313" key="3">
    <source>
        <dbReference type="Proteomes" id="UP000054709"/>
    </source>
</evidence>
<keyword evidence="1" id="KW-0732">Signal</keyword>
<accession>A0A0W1AQF6</accession>
<protein>
    <submittedName>
        <fullName evidence="2">ABC transporter substrate-binding protein</fullName>
    </submittedName>
</protein>
<dbReference type="PANTHER" id="PTHR43649:SF30">
    <property type="entry name" value="ABC TRANSPORTER SUBSTRATE-BINDING PROTEIN"/>
    <property type="match status" value="1"/>
</dbReference>
<dbReference type="Pfam" id="PF01547">
    <property type="entry name" value="SBP_bac_1"/>
    <property type="match status" value="1"/>
</dbReference>
<dbReference type="PANTHER" id="PTHR43649">
    <property type="entry name" value="ARABINOSE-BINDING PROTEIN-RELATED"/>
    <property type="match status" value="1"/>
</dbReference>
<keyword evidence="3" id="KW-1185">Reference proteome</keyword>
<dbReference type="OrthoDB" id="2643984at2"/>
<dbReference type="InterPro" id="IPR006059">
    <property type="entry name" value="SBP"/>
</dbReference>
<dbReference type="SUPFAM" id="SSF53850">
    <property type="entry name" value="Periplasmic binding protein-like II"/>
    <property type="match status" value="1"/>
</dbReference>
<evidence type="ECO:0000313" key="2">
    <source>
        <dbReference type="EMBL" id="KTD83551.1"/>
    </source>
</evidence>
<organism evidence="2 3">
    <name type="scientific">Paenibacillus etheri</name>
    <dbReference type="NCBI Taxonomy" id="1306852"/>
    <lineage>
        <taxon>Bacteria</taxon>
        <taxon>Bacillati</taxon>
        <taxon>Bacillota</taxon>
        <taxon>Bacilli</taxon>
        <taxon>Bacillales</taxon>
        <taxon>Paenibacillaceae</taxon>
        <taxon>Paenibacillus</taxon>
    </lineage>
</organism>
<dbReference type="Proteomes" id="UP000054709">
    <property type="component" value="Unassembled WGS sequence"/>
</dbReference>
<comment type="caution">
    <text evidence="2">The sequence shown here is derived from an EMBL/GenBank/DDBJ whole genome shotgun (WGS) entry which is preliminary data.</text>
</comment>
<name>A0A0W1AQF6_9BACL</name>
<sequence length="454" mass="50170">MKKKLLSVLVISSMALSLAACGGNAKTNNAGATNAPDAGGSKEPAAEKVTLKLSTWQTEAKAKWSTIIAEFEKTHPDIHVEVDLLNEKGDSVASMQKLDLMAAASDPLDIVELPYTNYSQRADIGLLAPMDEYIEKEGYKLTDEYLVDTSVNGKIYALPSSMQRWFVLLNKEMLDEAGLPVPTDWTWADFEEYAKKLTKGEGATKRFGAYLHNWPDYFQLQLMSKPENNTFLKADGTSNALDPQFKANLQMMKKMMYEDKSATPYEDIISQKLAYRNQYFNGLAAMLPMGDWMVAESGGTEAIPATFVTAFAPIPRLDSESKHYSPVQPTYMGIAAKSKNKEAAYTFVRWYTSEGLEIGGRVFSGWAKSDTNKLVDTIVNGSKDSSMIDVDSLKYTMENSTPGATQVPAKYADEAKNNVIPEAEMYLLGQQDLDVTVTNIDKKISEVVQNNSGK</sequence>
<evidence type="ECO:0000256" key="1">
    <source>
        <dbReference type="SAM" id="SignalP"/>
    </source>
</evidence>
<dbReference type="RefSeq" id="WP_060626610.1">
    <property type="nucleotide sequence ID" value="NZ_LCZJ02000054.1"/>
</dbReference>
<dbReference type="EMBL" id="LCZJ02000054">
    <property type="protein sequence ID" value="KTD83551.1"/>
    <property type="molecule type" value="Genomic_DNA"/>
</dbReference>
<reference evidence="2 3" key="1">
    <citation type="journal article" date="2015" name="Int. Biodeterior. Biodegradation">
        <title>Physiological and genetic screening methods for the isolation of methyl tert-butyl ether-degrading bacteria for bioremediation purposes.</title>
        <authorList>
            <person name="Guisado I.M."/>
            <person name="Purswani J."/>
            <person name="Gonzalez Lopez J."/>
            <person name="Pozo C."/>
        </authorList>
    </citation>
    <scope>NUCLEOTIDE SEQUENCE [LARGE SCALE GENOMIC DNA]</scope>
    <source>
        <strain evidence="2 3">SH7</strain>
    </source>
</reference>